<comment type="catalytic activity">
    <reaction evidence="6 8">
        <text>hydrogencarbonate + H(+) = CO2 + H2O</text>
        <dbReference type="Rhea" id="RHEA:10748"/>
        <dbReference type="ChEBI" id="CHEBI:15377"/>
        <dbReference type="ChEBI" id="CHEBI:15378"/>
        <dbReference type="ChEBI" id="CHEBI:16526"/>
        <dbReference type="ChEBI" id="CHEBI:17544"/>
        <dbReference type="EC" id="4.2.1.1"/>
    </reaction>
</comment>
<keyword evidence="7" id="KW-0479">Metal-binding</keyword>
<proteinExistence type="inferred from homology"/>
<dbReference type="InterPro" id="IPR036874">
    <property type="entry name" value="Carbonic_anhydrase_sf"/>
</dbReference>
<comment type="function">
    <text evidence="5">Catalyzes the reversible hydration of carbon dioxide to form bicarbonate.</text>
</comment>
<keyword evidence="3 7" id="KW-0862">Zinc</keyword>
<protein>
    <recommendedName>
        <fullName evidence="2 8">Carbonic anhydrase</fullName>
        <ecNumber evidence="2 8">4.2.1.1</ecNumber>
    </recommendedName>
    <alternativeName>
        <fullName evidence="8">Carbonate dehydratase</fullName>
    </alternativeName>
</protein>
<organism evidence="9 10">
    <name type="scientific">Corynebacterium vitaeruminis DSM 20294</name>
    <dbReference type="NCBI Taxonomy" id="1224164"/>
    <lineage>
        <taxon>Bacteria</taxon>
        <taxon>Bacillati</taxon>
        <taxon>Actinomycetota</taxon>
        <taxon>Actinomycetes</taxon>
        <taxon>Mycobacteriales</taxon>
        <taxon>Corynebacteriaceae</taxon>
        <taxon>Corynebacterium</taxon>
    </lineage>
</organism>
<evidence type="ECO:0000256" key="1">
    <source>
        <dbReference type="ARBA" id="ARBA00006217"/>
    </source>
</evidence>
<dbReference type="Gene3D" id="3.40.1050.10">
    <property type="entry name" value="Carbonic anhydrase"/>
    <property type="match status" value="1"/>
</dbReference>
<dbReference type="EMBL" id="CP004353">
    <property type="protein sequence ID" value="AHI23603.1"/>
    <property type="molecule type" value="Genomic_DNA"/>
</dbReference>
<dbReference type="PROSITE" id="PS00705">
    <property type="entry name" value="PROK_CO2_ANHYDRASE_2"/>
    <property type="match status" value="1"/>
</dbReference>
<evidence type="ECO:0000256" key="4">
    <source>
        <dbReference type="ARBA" id="ARBA00023239"/>
    </source>
</evidence>
<dbReference type="Proteomes" id="UP000019222">
    <property type="component" value="Chromosome"/>
</dbReference>
<dbReference type="EC" id="4.2.1.1" evidence="2 8"/>
<comment type="similarity">
    <text evidence="1 8">Belongs to the beta-class carbonic anhydrase family.</text>
</comment>
<evidence type="ECO:0000313" key="9">
    <source>
        <dbReference type="EMBL" id="AHI23603.1"/>
    </source>
</evidence>
<dbReference type="PANTHER" id="PTHR11002:SF79">
    <property type="entry name" value="CARBONIC ANHYDRASE 2"/>
    <property type="match status" value="1"/>
</dbReference>
<dbReference type="STRING" id="1224164.B843_11125"/>
<evidence type="ECO:0000256" key="8">
    <source>
        <dbReference type="RuleBase" id="RU003956"/>
    </source>
</evidence>
<evidence type="ECO:0000313" key="10">
    <source>
        <dbReference type="Proteomes" id="UP000019222"/>
    </source>
</evidence>
<evidence type="ECO:0000256" key="6">
    <source>
        <dbReference type="ARBA" id="ARBA00048348"/>
    </source>
</evidence>
<dbReference type="KEGG" id="cvt:B843_11125"/>
<dbReference type="GO" id="GO:0004089">
    <property type="term" value="F:carbonate dehydratase activity"/>
    <property type="evidence" value="ECO:0007669"/>
    <property type="project" value="UniProtKB-UniRule"/>
</dbReference>
<evidence type="ECO:0000256" key="5">
    <source>
        <dbReference type="ARBA" id="ARBA00024993"/>
    </source>
</evidence>
<dbReference type="InterPro" id="IPR015892">
    <property type="entry name" value="Carbonic_anhydrase_CS"/>
</dbReference>
<feature type="binding site" evidence="7">
    <location>
        <position position="16"/>
    </location>
    <ligand>
        <name>Zn(2+)</name>
        <dbReference type="ChEBI" id="CHEBI:29105"/>
    </ligand>
</feature>
<dbReference type="AlphaFoldDB" id="W5YAN6"/>
<feature type="binding site" evidence="7">
    <location>
        <position position="67"/>
    </location>
    <ligand>
        <name>Zn(2+)</name>
        <dbReference type="ChEBI" id="CHEBI:29105"/>
    </ligand>
</feature>
<dbReference type="PATRIC" id="fig|1224164.3.peg.2242"/>
<feature type="binding site" evidence="7">
    <location>
        <position position="14"/>
    </location>
    <ligand>
        <name>Zn(2+)</name>
        <dbReference type="ChEBI" id="CHEBI:29105"/>
    </ligand>
</feature>
<dbReference type="GO" id="GO:0008270">
    <property type="term" value="F:zinc ion binding"/>
    <property type="evidence" value="ECO:0007669"/>
    <property type="project" value="UniProtKB-UniRule"/>
</dbReference>
<accession>W5YAN6</accession>
<reference evidence="9 10" key="1">
    <citation type="submission" date="2013-02" db="EMBL/GenBank/DDBJ databases">
        <title>The complete genome sequence of Corynebacterium vitaeruminis DSM 20294.</title>
        <authorList>
            <person name="Ruckert C."/>
            <person name="Albersmeier A."/>
            <person name="Kalinowski J."/>
        </authorList>
    </citation>
    <scope>NUCLEOTIDE SEQUENCE [LARGE SCALE GENOMIC DNA]</scope>
    <source>
        <strain evidence="10">ATCC 10234</strain>
    </source>
</reference>
<dbReference type="InterPro" id="IPR001765">
    <property type="entry name" value="Carbonic_anhydrase"/>
</dbReference>
<dbReference type="SUPFAM" id="SSF53056">
    <property type="entry name" value="beta-carbonic anhydrase, cab"/>
    <property type="match status" value="1"/>
</dbReference>
<feature type="binding site" evidence="7">
    <location>
        <position position="70"/>
    </location>
    <ligand>
        <name>Zn(2+)</name>
        <dbReference type="ChEBI" id="CHEBI:29105"/>
    </ligand>
</feature>
<sequence>MTHGQYPRACVFTCGDSRVPAEILFDQGLGDLFVVRTAGEVVDAGVMGSLEFAVLGLGVDVLVVLGHENCGAVGAATDVLDGAEVPGGHQRTLVEQIAPSILEARVAGHTEHADYERHHAAATVSKILQISPAIKQAVDEGKTALVAARYRLSDGAVETVKTIGI</sequence>
<evidence type="ECO:0000256" key="2">
    <source>
        <dbReference type="ARBA" id="ARBA00012925"/>
    </source>
</evidence>
<dbReference type="eggNOG" id="COG0288">
    <property type="taxonomic scope" value="Bacteria"/>
</dbReference>
<dbReference type="Pfam" id="PF00484">
    <property type="entry name" value="Pro_CA"/>
    <property type="match status" value="1"/>
</dbReference>
<evidence type="ECO:0000256" key="7">
    <source>
        <dbReference type="PIRSR" id="PIRSR601765-1"/>
    </source>
</evidence>
<comment type="cofactor">
    <cofactor evidence="7">
        <name>Zn(2+)</name>
        <dbReference type="ChEBI" id="CHEBI:29105"/>
    </cofactor>
    <text evidence="7">Binds 1 zinc ion per subunit.</text>
</comment>
<name>W5YAN6_9CORY</name>
<dbReference type="GO" id="GO:0015976">
    <property type="term" value="P:carbon utilization"/>
    <property type="evidence" value="ECO:0007669"/>
    <property type="project" value="InterPro"/>
</dbReference>
<dbReference type="SMART" id="SM00947">
    <property type="entry name" value="Pro_CA"/>
    <property type="match status" value="1"/>
</dbReference>
<dbReference type="HOGENOM" id="CLU_053879_4_1_11"/>
<gene>
    <name evidence="9" type="ORF">B843_11125</name>
</gene>
<comment type="function">
    <text evidence="8">Reversible hydration of carbon dioxide.</text>
</comment>
<keyword evidence="10" id="KW-1185">Reference proteome</keyword>
<dbReference type="PANTHER" id="PTHR11002">
    <property type="entry name" value="CARBONIC ANHYDRASE"/>
    <property type="match status" value="1"/>
</dbReference>
<evidence type="ECO:0000256" key="3">
    <source>
        <dbReference type="ARBA" id="ARBA00022833"/>
    </source>
</evidence>
<keyword evidence="4 8" id="KW-0456">Lyase</keyword>